<evidence type="ECO:0000256" key="4">
    <source>
        <dbReference type="ARBA" id="ARBA00022475"/>
    </source>
</evidence>
<keyword evidence="7" id="KW-0732">Signal</keyword>
<evidence type="ECO:0000313" key="19">
    <source>
        <dbReference type="Proteomes" id="UP000194137"/>
    </source>
</evidence>
<feature type="domain" description="Cytochrome oxidase subunit II copper A binding" evidence="16">
    <location>
        <begin position="131"/>
        <end position="243"/>
    </location>
</feature>
<dbReference type="InterPro" id="IPR034227">
    <property type="entry name" value="CuRO_UO_II"/>
</dbReference>
<dbReference type="EMBL" id="CP021112">
    <property type="protein sequence ID" value="ARQ02684.1"/>
    <property type="molecule type" value="Genomic_DNA"/>
</dbReference>
<dbReference type="InterPro" id="IPR036257">
    <property type="entry name" value="Cyt_c_oxidase_su2_TM_sf"/>
</dbReference>
<evidence type="ECO:0000256" key="15">
    <source>
        <dbReference type="SAM" id="Phobius"/>
    </source>
</evidence>
<dbReference type="AlphaFoldDB" id="A0A1W6ZZ98"/>
<dbReference type="Pfam" id="PF00116">
    <property type="entry name" value="COX2"/>
    <property type="match status" value="1"/>
</dbReference>
<feature type="domain" description="Cytochrome oxidase subunit II transmembrane region profile" evidence="17">
    <location>
        <begin position="28"/>
        <end position="125"/>
    </location>
</feature>
<comment type="similarity">
    <text evidence="2 14">Belongs to the cytochrome c oxidase subunit 2 family.</text>
</comment>
<dbReference type="Gene3D" id="1.10.287.90">
    <property type="match status" value="1"/>
</dbReference>
<evidence type="ECO:0000256" key="2">
    <source>
        <dbReference type="ARBA" id="ARBA00007866"/>
    </source>
</evidence>
<dbReference type="STRING" id="1235591.CAK95_00870"/>
<dbReference type="GO" id="GO:0042773">
    <property type="term" value="P:ATP synthesis coupled electron transport"/>
    <property type="evidence" value="ECO:0007669"/>
    <property type="project" value="TreeGrafter"/>
</dbReference>
<keyword evidence="5 14" id="KW-0679">Respiratory chain</keyword>
<dbReference type="PROSITE" id="PS50999">
    <property type="entry name" value="COX2_TM"/>
    <property type="match status" value="1"/>
</dbReference>
<dbReference type="OrthoDB" id="9783445at2"/>
<keyword evidence="6 15" id="KW-0812">Transmembrane</keyword>
<dbReference type="CDD" id="cd04212">
    <property type="entry name" value="CuRO_UO_II"/>
    <property type="match status" value="1"/>
</dbReference>
<evidence type="ECO:0000256" key="11">
    <source>
        <dbReference type="ARBA" id="ARBA00023136"/>
    </source>
</evidence>
<dbReference type="InterPro" id="IPR002429">
    <property type="entry name" value="CcO_II-like_C"/>
</dbReference>
<evidence type="ECO:0000256" key="6">
    <source>
        <dbReference type="ARBA" id="ARBA00022692"/>
    </source>
</evidence>
<evidence type="ECO:0000256" key="12">
    <source>
        <dbReference type="ARBA" id="ARBA00023139"/>
    </source>
</evidence>
<dbReference type="InterPro" id="IPR006333">
    <property type="entry name" value="Cyt_o_ubiquinol_oxidase_su2"/>
</dbReference>
<dbReference type="InterPro" id="IPR010514">
    <property type="entry name" value="COX_ARM"/>
</dbReference>
<proteinExistence type="inferred from homology"/>
<evidence type="ECO:0000256" key="13">
    <source>
        <dbReference type="ARBA" id="ARBA00023288"/>
    </source>
</evidence>
<evidence type="ECO:0000259" key="17">
    <source>
        <dbReference type="PROSITE" id="PS50999"/>
    </source>
</evidence>
<keyword evidence="10 14" id="KW-0560">Oxidoreductase</keyword>
<keyword evidence="4 14" id="KW-1003">Cell membrane</keyword>
<dbReference type="GO" id="GO:0004129">
    <property type="term" value="F:cytochrome-c oxidase activity"/>
    <property type="evidence" value="ECO:0007669"/>
    <property type="project" value="UniProtKB-UniRule"/>
</dbReference>
<feature type="transmembrane region" description="Helical" evidence="15">
    <location>
        <begin position="52"/>
        <end position="76"/>
    </location>
</feature>
<evidence type="ECO:0000256" key="9">
    <source>
        <dbReference type="ARBA" id="ARBA00022989"/>
    </source>
</evidence>
<keyword evidence="11 14" id="KW-0472">Membrane</keyword>
<dbReference type="Gene3D" id="2.60.40.420">
    <property type="entry name" value="Cupredoxins - blue copper proteins"/>
    <property type="match status" value="1"/>
</dbReference>
<keyword evidence="19" id="KW-1185">Reference proteome</keyword>
<protein>
    <recommendedName>
        <fullName evidence="14">Ubiquinol oxidase subunit 2</fullName>
    </recommendedName>
</protein>
<evidence type="ECO:0000256" key="10">
    <source>
        <dbReference type="ARBA" id="ARBA00023002"/>
    </source>
</evidence>
<dbReference type="KEGG" id="psin:CAK95_00870"/>
<dbReference type="PANTHER" id="PTHR22888:SF18">
    <property type="entry name" value="CYTOCHROME BO(3) UBIQUINOL OXIDASE SUBUNIT 2"/>
    <property type="match status" value="1"/>
</dbReference>
<dbReference type="Proteomes" id="UP000194137">
    <property type="component" value="Chromosome"/>
</dbReference>
<sequence length="299" mass="33396">MDAIVKQAFTRKSRRVAIVVCAALPAGGCDLSHFPVLDPKGPITLAERDFLLTAVVLMLVVIIPVFLMTFLFAWRYRSSNSKARYTPDWCYSAITETVIWLVPALIVIILGSLLWIKTHKLDPYKRIDASVRPLEIEVIAQDWKWLFIYPEQGIAVVNQLVFPSQTPISLKLTSDTVMNSFFIPALSGQIYTMAGMQTRLNLLADAPGRFSGRNAQYSGSGFSSQHFQAIAASPEQFEAWVAKVKQSPNKLDDATYRALAAPSSRHPVTYYSTVEPNMFQTIIMKYTGGHQHASHPARD</sequence>
<evidence type="ECO:0000256" key="14">
    <source>
        <dbReference type="PIRNR" id="PIRNR000292"/>
    </source>
</evidence>
<gene>
    <name evidence="18" type="ORF">CAK95_00870</name>
</gene>
<feature type="transmembrane region" description="Helical" evidence="15">
    <location>
        <begin position="97"/>
        <end position="116"/>
    </location>
</feature>
<evidence type="ECO:0000259" key="16">
    <source>
        <dbReference type="PROSITE" id="PS50857"/>
    </source>
</evidence>
<dbReference type="NCBIfam" id="TIGR01433">
    <property type="entry name" value="CyoA"/>
    <property type="match status" value="1"/>
</dbReference>
<evidence type="ECO:0000256" key="3">
    <source>
        <dbReference type="ARBA" id="ARBA00022448"/>
    </source>
</evidence>
<dbReference type="InterPro" id="IPR045187">
    <property type="entry name" value="CcO_II"/>
</dbReference>
<keyword evidence="3 14" id="KW-0813">Transport</keyword>
<organism evidence="18 19">
    <name type="scientific">Pseudorhodoplanes sinuspersici</name>
    <dbReference type="NCBI Taxonomy" id="1235591"/>
    <lineage>
        <taxon>Bacteria</taxon>
        <taxon>Pseudomonadati</taxon>
        <taxon>Pseudomonadota</taxon>
        <taxon>Alphaproteobacteria</taxon>
        <taxon>Hyphomicrobiales</taxon>
        <taxon>Pseudorhodoplanes</taxon>
    </lineage>
</organism>
<dbReference type="PIRSF" id="PIRSF000292">
    <property type="entry name" value="Ubi_od_II"/>
    <property type="match status" value="1"/>
</dbReference>
<dbReference type="GO" id="GO:0005886">
    <property type="term" value="C:plasma membrane"/>
    <property type="evidence" value="ECO:0007669"/>
    <property type="project" value="UniProtKB-SubCell"/>
</dbReference>
<dbReference type="InterPro" id="IPR008972">
    <property type="entry name" value="Cupredoxin"/>
</dbReference>
<dbReference type="PANTHER" id="PTHR22888">
    <property type="entry name" value="CYTOCHROME C OXIDASE, SUBUNIT II"/>
    <property type="match status" value="1"/>
</dbReference>
<dbReference type="GO" id="GO:0005507">
    <property type="term" value="F:copper ion binding"/>
    <property type="evidence" value="ECO:0007669"/>
    <property type="project" value="InterPro"/>
</dbReference>
<name>A0A1W6ZZ98_9HYPH</name>
<comment type="subcellular location">
    <subcellularLocation>
        <location evidence="1">Cell membrane</location>
        <topology evidence="1">Multi-pass membrane protein</topology>
    </subcellularLocation>
</comment>
<evidence type="ECO:0000256" key="1">
    <source>
        <dbReference type="ARBA" id="ARBA00004651"/>
    </source>
</evidence>
<dbReference type="PROSITE" id="PS50857">
    <property type="entry name" value="COX2_CUA"/>
    <property type="match status" value="1"/>
</dbReference>
<keyword evidence="9 15" id="KW-1133">Transmembrane helix</keyword>
<keyword evidence="12" id="KW-0564">Palmitate</keyword>
<evidence type="ECO:0000256" key="7">
    <source>
        <dbReference type="ARBA" id="ARBA00022729"/>
    </source>
</evidence>
<evidence type="ECO:0000256" key="8">
    <source>
        <dbReference type="ARBA" id="ARBA00022982"/>
    </source>
</evidence>
<dbReference type="InterPro" id="IPR011759">
    <property type="entry name" value="Cyt_c_oxidase_su2_TM_dom"/>
</dbReference>
<evidence type="ECO:0000256" key="5">
    <source>
        <dbReference type="ARBA" id="ARBA00022660"/>
    </source>
</evidence>
<accession>A0A1W6ZZ98</accession>
<dbReference type="GO" id="GO:0016682">
    <property type="term" value="F:oxidoreductase activity, acting on diphenols and related substances as donors, oxygen as acceptor"/>
    <property type="evidence" value="ECO:0007669"/>
    <property type="project" value="InterPro"/>
</dbReference>
<dbReference type="SUPFAM" id="SSF49503">
    <property type="entry name" value="Cupredoxins"/>
    <property type="match status" value="1"/>
</dbReference>
<dbReference type="SUPFAM" id="SSF81464">
    <property type="entry name" value="Cytochrome c oxidase subunit II-like, transmembrane region"/>
    <property type="match status" value="1"/>
</dbReference>
<dbReference type="GO" id="GO:0009486">
    <property type="term" value="F:cytochrome bo3 ubiquinol oxidase activity"/>
    <property type="evidence" value="ECO:0007669"/>
    <property type="project" value="InterPro"/>
</dbReference>
<keyword evidence="8 14" id="KW-0249">Electron transport</keyword>
<reference evidence="18 19" key="1">
    <citation type="submission" date="2017-05" db="EMBL/GenBank/DDBJ databases">
        <title>Full genome sequence of Pseudorhodoplanes sinuspersici.</title>
        <authorList>
            <person name="Dastgheib S.M.M."/>
            <person name="Shavandi M."/>
            <person name="Tirandaz H."/>
        </authorList>
    </citation>
    <scope>NUCLEOTIDE SEQUENCE [LARGE SCALE GENOMIC DNA]</scope>
    <source>
        <strain evidence="18 19">RIPI110</strain>
    </source>
</reference>
<keyword evidence="13" id="KW-0449">Lipoprotein</keyword>
<evidence type="ECO:0000313" key="18">
    <source>
        <dbReference type="EMBL" id="ARQ02684.1"/>
    </source>
</evidence>
<dbReference type="Pfam" id="PF06481">
    <property type="entry name" value="COX_ARM"/>
    <property type="match status" value="1"/>
</dbReference>